<dbReference type="Proteomes" id="UP001558613">
    <property type="component" value="Unassembled WGS sequence"/>
</dbReference>
<protein>
    <submittedName>
        <fullName evidence="7">Uncharacterized protein</fullName>
    </submittedName>
</protein>
<gene>
    <name evidence="7" type="ORF">QQF64_010503</name>
</gene>
<feature type="transmembrane region" description="Helical" evidence="6">
    <location>
        <begin position="113"/>
        <end position="133"/>
    </location>
</feature>
<dbReference type="InterPro" id="IPR007237">
    <property type="entry name" value="CD20-like"/>
</dbReference>
<evidence type="ECO:0000313" key="7">
    <source>
        <dbReference type="EMBL" id="KAL1259926.1"/>
    </source>
</evidence>
<accession>A0ABR3M463</accession>
<dbReference type="EMBL" id="JAYMGO010000016">
    <property type="protein sequence ID" value="KAL1259926.1"/>
    <property type="molecule type" value="Genomic_DNA"/>
</dbReference>
<sequence length="242" mass="26295">MASSMTTEANGVRVVTHIIPLEENTDSPDLKSSSVEPEKLSAKTRMFLKGGPLTLGLLQVFTGVVVMTLCTITVIVDMLNIETVMCLGLPFVISGFVAIAAHKRCTTSRIKATLAMSVICALLAAAGIGYFSWELSHRPERSPCTGDYDWSCWSMTRIFNSLVDGLRGLLLVLCFLEMCVCITLSVFSAKAIQQDQTDVDLYGSDSSLLKPPPPLMTSTLRRAAARSDSAAERQCAKRIVCY</sequence>
<evidence type="ECO:0000256" key="1">
    <source>
        <dbReference type="ARBA" id="ARBA00004141"/>
    </source>
</evidence>
<dbReference type="Gene3D" id="1.20.1070.10">
    <property type="entry name" value="Rhodopsin 7-helix transmembrane proteins"/>
    <property type="match status" value="1"/>
</dbReference>
<keyword evidence="8" id="KW-1185">Reference proteome</keyword>
<evidence type="ECO:0000256" key="4">
    <source>
        <dbReference type="ARBA" id="ARBA00022989"/>
    </source>
</evidence>
<comment type="caution">
    <text evidence="7">The sequence shown here is derived from an EMBL/GenBank/DDBJ whole genome shotgun (WGS) entry which is preliminary data.</text>
</comment>
<evidence type="ECO:0000256" key="3">
    <source>
        <dbReference type="ARBA" id="ARBA00022692"/>
    </source>
</evidence>
<feature type="transmembrane region" description="Helical" evidence="6">
    <location>
        <begin position="53"/>
        <end position="75"/>
    </location>
</feature>
<dbReference type="Pfam" id="PF04103">
    <property type="entry name" value="CD20"/>
    <property type="match status" value="1"/>
</dbReference>
<dbReference type="PANTHER" id="PTHR23320">
    <property type="entry name" value="MEMBRANE-SPANNING 4-DOMAINS SUBFAMILY A MS4A -RELATED"/>
    <property type="match status" value="1"/>
</dbReference>
<evidence type="ECO:0000256" key="5">
    <source>
        <dbReference type="ARBA" id="ARBA00023136"/>
    </source>
</evidence>
<organism evidence="7 8">
    <name type="scientific">Cirrhinus molitorella</name>
    <name type="common">mud carp</name>
    <dbReference type="NCBI Taxonomy" id="172907"/>
    <lineage>
        <taxon>Eukaryota</taxon>
        <taxon>Metazoa</taxon>
        <taxon>Chordata</taxon>
        <taxon>Craniata</taxon>
        <taxon>Vertebrata</taxon>
        <taxon>Euteleostomi</taxon>
        <taxon>Actinopterygii</taxon>
        <taxon>Neopterygii</taxon>
        <taxon>Teleostei</taxon>
        <taxon>Ostariophysi</taxon>
        <taxon>Cypriniformes</taxon>
        <taxon>Cyprinidae</taxon>
        <taxon>Labeoninae</taxon>
        <taxon>Labeonini</taxon>
        <taxon>Cirrhinus</taxon>
    </lineage>
</organism>
<feature type="transmembrane region" description="Helical" evidence="6">
    <location>
        <begin position="81"/>
        <end position="101"/>
    </location>
</feature>
<comment type="subcellular location">
    <subcellularLocation>
        <location evidence="1">Membrane</location>
        <topology evidence="1">Multi-pass membrane protein</topology>
    </subcellularLocation>
</comment>
<keyword evidence="5 6" id="KW-0472">Membrane</keyword>
<feature type="transmembrane region" description="Helical" evidence="6">
    <location>
        <begin position="169"/>
        <end position="187"/>
    </location>
</feature>
<evidence type="ECO:0000313" key="8">
    <source>
        <dbReference type="Proteomes" id="UP001558613"/>
    </source>
</evidence>
<reference evidence="7 8" key="1">
    <citation type="submission" date="2023-09" db="EMBL/GenBank/DDBJ databases">
        <authorList>
            <person name="Wang M."/>
        </authorList>
    </citation>
    <scope>NUCLEOTIDE SEQUENCE [LARGE SCALE GENOMIC DNA]</scope>
    <source>
        <strain evidence="7">GT-2023</strain>
        <tissue evidence="7">Liver</tissue>
    </source>
</reference>
<keyword evidence="4 6" id="KW-1133">Transmembrane helix</keyword>
<dbReference type="InterPro" id="IPR030417">
    <property type="entry name" value="MS4A"/>
</dbReference>
<comment type="similarity">
    <text evidence="2">Belongs to the MS4A family.</text>
</comment>
<proteinExistence type="inferred from homology"/>
<evidence type="ECO:0000256" key="6">
    <source>
        <dbReference type="SAM" id="Phobius"/>
    </source>
</evidence>
<name>A0ABR3M463_9TELE</name>
<evidence type="ECO:0000256" key="2">
    <source>
        <dbReference type="ARBA" id="ARBA00009565"/>
    </source>
</evidence>
<keyword evidence="3 6" id="KW-0812">Transmembrane</keyword>
<dbReference type="PANTHER" id="PTHR23320:SF128">
    <property type="entry name" value="MEMBRANE-SPANNING 4-DOMAINS SUBFAMILY A MEMBER 4A"/>
    <property type="match status" value="1"/>
</dbReference>